<dbReference type="SMART" id="SM00733">
    <property type="entry name" value="Mterf"/>
    <property type="match status" value="5"/>
</dbReference>
<reference evidence="9" key="1">
    <citation type="submission" date="2020-01" db="EMBL/GenBank/DDBJ databases">
        <title>Draft genome sequence of the Termite Coptotermes fromosanus.</title>
        <authorList>
            <person name="Itakura S."/>
            <person name="Yosikawa Y."/>
            <person name="Umezawa K."/>
        </authorList>
    </citation>
    <scope>NUCLEOTIDE SEQUENCE [LARGE SCALE GENOMIC DNA]</scope>
</reference>
<dbReference type="GO" id="GO:0061668">
    <property type="term" value="P:mitochondrial ribosome assembly"/>
    <property type="evidence" value="ECO:0007669"/>
    <property type="project" value="TreeGrafter"/>
</dbReference>
<dbReference type="GO" id="GO:0006390">
    <property type="term" value="P:mitochondrial transcription"/>
    <property type="evidence" value="ECO:0007669"/>
    <property type="project" value="TreeGrafter"/>
</dbReference>
<evidence type="ECO:0000256" key="5">
    <source>
        <dbReference type="ARBA" id="ARBA00023128"/>
    </source>
</evidence>
<keyword evidence="3" id="KW-0809">Transit peptide</keyword>
<keyword evidence="9" id="KW-1185">Reference proteome</keyword>
<comment type="subcellular location">
    <subcellularLocation>
        <location evidence="1">Mitochondrion</location>
    </subcellularLocation>
</comment>
<dbReference type="GO" id="GO:0006355">
    <property type="term" value="P:regulation of DNA-templated transcription"/>
    <property type="evidence" value="ECO:0007669"/>
    <property type="project" value="UniProtKB-ARBA"/>
</dbReference>
<dbReference type="Pfam" id="PF02536">
    <property type="entry name" value="mTERF"/>
    <property type="match status" value="1"/>
</dbReference>
<keyword evidence="5" id="KW-0496">Mitochondrion</keyword>
<comment type="caution">
    <text evidence="8">The sequence shown here is derived from an EMBL/GenBank/DDBJ whole genome shotgun (WGS) entry which is preliminary data.</text>
</comment>
<organism evidence="8 9">
    <name type="scientific">Coptotermes formosanus</name>
    <name type="common">Formosan subterranean termite</name>
    <dbReference type="NCBI Taxonomy" id="36987"/>
    <lineage>
        <taxon>Eukaryota</taxon>
        <taxon>Metazoa</taxon>
        <taxon>Ecdysozoa</taxon>
        <taxon>Arthropoda</taxon>
        <taxon>Hexapoda</taxon>
        <taxon>Insecta</taxon>
        <taxon>Pterygota</taxon>
        <taxon>Neoptera</taxon>
        <taxon>Polyneoptera</taxon>
        <taxon>Dictyoptera</taxon>
        <taxon>Blattodea</taxon>
        <taxon>Blattoidea</taxon>
        <taxon>Termitoidae</taxon>
        <taxon>Rhinotermitidae</taxon>
        <taxon>Coptotermes</taxon>
    </lineage>
</organism>
<evidence type="ECO:0000256" key="4">
    <source>
        <dbReference type="ARBA" id="ARBA00023015"/>
    </source>
</evidence>
<sequence length="384" mass="44147">MRPIVASVRNFVLNPVATNRLQLCLTTMCRTFSYAQPENTLGRLNSKDSKCLLESVRNGVSDNSKELQSVAGEHDKCMNVEQNVKLDGSTSVLEPCSEDLSAIAPYFQPSFNFAAYVNNSSTLQELVKLGVDLHSFERKKDVPEFILRLEFNRDMKEHIRFLHDLGVPSDELGAFITKNPWIFKEDLDDLQVRVNYLQSKKFSAEMIARIVRRNPCWLSFSTEKIDQRLGHFQKTFKLTGNEVRNVAVKRPRLITYHMAHIQMNTFSLKEEMGFSDDELRILLLKAPKLWMKSNKPLLSVFDYAHNVMKLTHQQILDFPEILKCRTFRVKQRHLFLELLGRAQYNPNLEGYISPKALVSGSDSVFCQTVAKSTVEAFNIFLKSL</sequence>
<keyword evidence="4" id="KW-0805">Transcription regulation</keyword>
<dbReference type="FunCoup" id="A0A6L2PVU1">
    <property type="interactions" value="1128"/>
</dbReference>
<dbReference type="AlphaFoldDB" id="A0A6L2PVU1"/>
<gene>
    <name evidence="8" type="ORF">Cfor_04637</name>
</gene>
<evidence type="ECO:0000256" key="3">
    <source>
        <dbReference type="ARBA" id="ARBA00022946"/>
    </source>
</evidence>
<dbReference type="EMBL" id="BLKM01000502">
    <property type="protein sequence ID" value="GFG34758.1"/>
    <property type="molecule type" value="Genomic_DNA"/>
</dbReference>
<keyword evidence="6" id="KW-0804">Transcription</keyword>
<evidence type="ECO:0000256" key="2">
    <source>
        <dbReference type="ARBA" id="ARBA00007692"/>
    </source>
</evidence>
<dbReference type="GO" id="GO:0003676">
    <property type="term" value="F:nucleic acid binding"/>
    <property type="evidence" value="ECO:0007669"/>
    <property type="project" value="InterPro"/>
</dbReference>
<dbReference type="Gene3D" id="1.25.70.10">
    <property type="entry name" value="Transcription termination factor 3, mitochondrial"/>
    <property type="match status" value="1"/>
</dbReference>
<dbReference type="FunFam" id="1.25.70.10:FF:000002">
    <property type="entry name" value="transcription termination factor 3, mitochondrial"/>
    <property type="match status" value="1"/>
</dbReference>
<dbReference type="InParanoid" id="A0A6L2PVU1"/>
<evidence type="ECO:0000256" key="7">
    <source>
        <dbReference type="ARBA" id="ARBA00071275"/>
    </source>
</evidence>
<name>A0A6L2PVU1_COPFO</name>
<comment type="similarity">
    <text evidence="2">Belongs to the mTERF family.</text>
</comment>
<evidence type="ECO:0000313" key="8">
    <source>
        <dbReference type="EMBL" id="GFG34758.1"/>
    </source>
</evidence>
<dbReference type="Proteomes" id="UP000502823">
    <property type="component" value="Unassembled WGS sequence"/>
</dbReference>
<dbReference type="PANTHER" id="PTHR13068:SF112">
    <property type="entry name" value="TRANSCRIPTION TERMINATION FACTOR 3, MITOCHONDRIAL"/>
    <property type="match status" value="1"/>
</dbReference>
<proteinExistence type="inferred from homology"/>
<evidence type="ECO:0000256" key="1">
    <source>
        <dbReference type="ARBA" id="ARBA00004173"/>
    </source>
</evidence>
<dbReference type="OrthoDB" id="637682at2759"/>
<dbReference type="InterPro" id="IPR003690">
    <property type="entry name" value="MTERF"/>
</dbReference>
<evidence type="ECO:0000313" key="9">
    <source>
        <dbReference type="Proteomes" id="UP000502823"/>
    </source>
</evidence>
<protein>
    <recommendedName>
        <fullName evidence="7">Transcription termination factor 3, mitochondrial</fullName>
    </recommendedName>
</protein>
<evidence type="ECO:0000256" key="6">
    <source>
        <dbReference type="ARBA" id="ARBA00023163"/>
    </source>
</evidence>
<dbReference type="GO" id="GO:0005739">
    <property type="term" value="C:mitochondrion"/>
    <property type="evidence" value="ECO:0007669"/>
    <property type="project" value="UniProtKB-SubCell"/>
</dbReference>
<accession>A0A6L2PVU1</accession>
<dbReference type="PANTHER" id="PTHR13068">
    <property type="entry name" value="CGI-12 PROTEIN-RELATED"/>
    <property type="match status" value="1"/>
</dbReference>
<dbReference type="InterPro" id="IPR038538">
    <property type="entry name" value="MTERF_sf"/>
</dbReference>